<name>A0AC34G0H5_9BILA</name>
<organism evidence="1 2">
    <name type="scientific">Panagrolaimus sp. ES5</name>
    <dbReference type="NCBI Taxonomy" id="591445"/>
    <lineage>
        <taxon>Eukaryota</taxon>
        <taxon>Metazoa</taxon>
        <taxon>Ecdysozoa</taxon>
        <taxon>Nematoda</taxon>
        <taxon>Chromadorea</taxon>
        <taxon>Rhabditida</taxon>
        <taxon>Tylenchina</taxon>
        <taxon>Panagrolaimomorpha</taxon>
        <taxon>Panagrolaimoidea</taxon>
        <taxon>Panagrolaimidae</taxon>
        <taxon>Panagrolaimus</taxon>
    </lineage>
</organism>
<proteinExistence type="predicted"/>
<accession>A0AC34G0H5</accession>
<protein>
    <submittedName>
        <fullName evidence="2">Heat shock protein 70</fullName>
    </submittedName>
</protein>
<evidence type="ECO:0000313" key="2">
    <source>
        <dbReference type="WBParaSite" id="ES5_v2.g22974.t1"/>
    </source>
</evidence>
<dbReference type="WBParaSite" id="ES5_v2.g22974.t1">
    <property type="protein sequence ID" value="ES5_v2.g22974.t1"/>
    <property type="gene ID" value="ES5_v2.g22974"/>
</dbReference>
<evidence type="ECO:0000313" key="1">
    <source>
        <dbReference type="Proteomes" id="UP000887579"/>
    </source>
</evidence>
<reference evidence="2" key="1">
    <citation type="submission" date="2022-11" db="UniProtKB">
        <authorList>
            <consortium name="WormBaseParasite"/>
        </authorList>
    </citation>
    <scope>IDENTIFICATION</scope>
</reference>
<sequence>MCKPLLTKIRNTLNAALYNSAFNANQIDKILLFGGGSRMPMVKQLLQETFPKSQHCAEEYPDEVVAIGAAYYACNIFSE</sequence>
<dbReference type="Proteomes" id="UP000887579">
    <property type="component" value="Unplaced"/>
</dbReference>